<dbReference type="PANTHER" id="PTHR34413:SF2">
    <property type="entry name" value="PROPHAGE TAIL FIBER ASSEMBLY PROTEIN HOMOLOG TFAE-RELATED"/>
    <property type="match status" value="1"/>
</dbReference>
<organism evidence="1 2">
    <name type="scientific">Escherichia coli</name>
    <dbReference type="NCBI Taxonomy" id="562"/>
    <lineage>
        <taxon>Bacteria</taxon>
        <taxon>Pseudomonadati</taxon>
        <taxon>Pseudomonadota</taxon>
        <taxon>Gammaproteobacteria</taxon>
        <taxon>Enterobacterales</taxon>
        <taxon>Enterobacteriaceae</taxon>
        <taxon>Escherichia</taxon>
    </lineage>
</organism>
<dbReference type="InterPro" id="IPR051220">
    <property type="entry name" value="TFA_Chaperone"/>
</dbReference>
<dbReference type="InterPro" id="IPR003458">
    <property type="entry name" value="Phage_T4_Gp38_tail_assem"/>
</dbReference>
<feature type="non-terminal residue" evidence="1">
    <location>
        <position position="1"/>
    </location>
</feature>
<dbReference type="RefSeq" id="WP_192525301.1">
    <property type="nucleotide sequence ID" value="NZ_JACZOI010000245.1"/>
</dbReference>
<accession>A0AAP1RB80</accession>
<proteinExistence type="predicted"/>
<dbReference type="EMBL" id="JACZOI010000245">
    <property type="protein sequence ID" value="MBE0980731.1"/>
    <property type="molecule type" value="Genomic_DNA"/>
</dbReference>
<protein>
    <submittedName>
        <fullName evidence="1">Tail fiber assembly protein</fullName>
    </submittedName>
</protein>
<evidence type="ECO:0000313" key="1">
    <source>
        <dbReference type="EMBL" id="MBE0980731.1"/>
    </source>
</evidence>
<evidence type="ECO:0000313" key="2">
    <source>
        <dbReference type="Proteomes" id="UP000640866"/>
    </source>
</evidence>
<sequence>ADTTTKQPATPWDTWNGEAWVTDTERHRAAELETAKLQRQKRVDQAMKSIDLINLKLRAGRSLKPEETAKLNAVLDYIDELNALDISKAPEISWPEAPLALAG</sequence>
<dbReference type="PANTHER" id="PTHR34413">
    <property type="entry name" value="PROPHAGE TAIL FIBER ASSEMBLY PROTEIN HOMOLOG TFAE-RELATED-RELATED"/>
    <property type="match status" value="1"/>
</dbReference>
<name>A0AAP1RB80_ECOLX</name>
<dbReference type="AlphaFoldDB" id="A0AAP1RB80"/>
<gene>
    <name evidence="1" type="ORF">IH772_26405</name>
</gene>
<dbReference type="Proteomes" id="UP000640866">
    <property type="component" value="Unassembled WGS sequence"/>
</dbReference>
<comment type="caution">
    <text evidence="1">The sequence shown here is derived from an EMBL/GenBank/DDBJ whole genome shotgun (WGS) entry which is preliminary data.</text>
</comment>
<dbReference type="Pfam" id="PF02413">
    <property type="entry name" value="Caudo_TAP"/>
    <property type="match status" value="1"/>
</dbReference>
<reference evidence="1" key="1">
    <citation type="submission" date="2020-09" db="EMBL/GenBank/DDBJ databases">
        <title>Emerging polyconal dissemination of OXA-244-producing E. coli in France.</title>
        <authorList>
            <person name="Emeraud C."/>
            <person name="Girlich D."/>
            <person name="Bonnin R.A."/>
            <person name="Jousset A.B."/>
            <person name="Naas T."/>
            <person name="Dortet L."/>
        </authorList>
    </citation>
    <scope>NUCLEOTIDE SEQUENCE</scope>
    <source>
        <strain evidence="1">225E3</strain>
    </source>
</reference>